<evidence type="ECO:0000313" key="2">
    <source>
        <dbReference type="EMBL" id="GFT62246.1"/>
    </source>
</evidence>
<keyword evidence="1" id="KW-0472">Membrane</keyword>
<protein>
    <submittedName>
        <fullName evidence="2">Uncharacterized protein</fullName>
    </submittedName>
</protein>
<gene>
    <name evidence="2" type="ORF">NPIL_454601</name>
</gene>
<evidence type="ECO:0000313" key="3">
    <source>
        <dbReference type="Proteomes" id="UP000887013"/>
    </source>
</evidence>
<keyword evidence="3" id="KW-1185">Reference proteome</keyword>
<proteinExistence type="predicted"/>
<feature type="transmembrane region" description="Helical" evidence="1">
    <location>
        <begin position="162"/>
        <end position="183"/>
    </location>
</feature>
<keyword evidence="1" id="KW-1133">Transmembrane helix</keyword>
<comment type="caution">
    <text evidence="2">The sequence shown here is derived from an EMBL/GenBank/DDBJ whole genome shotgun (WGS) entry which is preliminary data.</text>
</comment>
<dbReference type="EMBL" id="BMAW01019223">
    <property type="protein sequence ID" value="GFT62246.1"/>
    <property type="molecule type" value="Genomic_DNA"/>
</dbReference>
<sequence length="192" mass="21821">MIRMVQRGEADMAFIGLTISEKSAIAVDFSIPIGALGLSLEKSLRKTTGNTHTKNKQFGDLLEDPVAIIISKIVTKIFLGSLPYVRVKIFDDYLGVWDVVINLRKRFCCRERLNDVLYGIVSGGLYDKWINDIAFRDKLHERLEEKQEEPELQLTLMDIKMVLFALLVGYALALLAFLAEVLIPKYFDIFCS</sequence>
<reference evidence="2" key="1">
    <citation type="submission" date="2020-08" db="EMBL/GenBank/DDBJ databases">
        <title>Multicomponent nature underlies the extraordinary mechanical properties of spider dragline silk.</title>
        <authorList>
            <person name="Kono N."/>
            <person name="Nakamura H."/>
            <person name="Mori M."/>
            <person name="Yoshida Y."/>
            <person name="Ohtoshi R."/>
            <person name="Malay A.D."/>
            <person name="Moran D.A.P."/>
            <person name="Tomita M."/>
            <person name="Numata K."/>
            <person name="Arakawa K."/>
        </authorList>
    </citation>
    <scope>NUCLEOTIDE SEQUENCE</scope>
</reference>
<dbReference type="Gene3D" id="3.40.190.10">
    <property type="entry name" value="Periplasmic binding protein-like II"/>
    <property type="match status" value="1"/>
</dbReference>
<evidence type="ECO:0000256" key="1">
    <source>
        <dbReference type="SAM" id="Phobius"/>
    </source>
</evidence>
<dbReference type="SUPFAM" id="SSF53850">
    <property type="entry name" value="Periplasmic binding protein-like II"/>
    <property type="match status" value="1"/>
</dbReference>
<name>A0A8X6U0D3_NEPPI</name>
<organism evidence="2 3">
    <name type="scientific">Nephila pilipes</name>
    <name type="common">Giant wood spider</name>
    <name type="synonym">Nephila maculata</name>
    <dbReference type="NCBI Taxonomy" id="299642"/>
    <lineage>
        <taxon>Eukaryota</taxon>
        <taxon>Metazoa</taxon>
        <taxon>Ecdysozoa</taxon>
        <taxon>Arthropoda</taxon>
        <taxon>Chelicerata</taxon>
        <taxon>Arachnida</taxon>
        <taxon>Araneae</taxon>
        <taxon>Araneomorphae</taxon>
        <taxon>Entelegynae</taxon>
        <taxon>Araneoidea</taxon>
        <taxon>Nephilidae</taxon>
        <taxon>Nephila</taxon>
    </lineage>
</organism>
<accession>A0A8X6U0D3</accession>
<dbReference type="Proteomes" id="UP000887013">
    <property type="component" value="Unassembled WGS sequence"/>
</dbReference>
<keyword evidence="1" id="KW-0812">Transmembrane</keyword>
<dbReference type="AlphaFoldDB" id="A0A8X6U0D3"/>